<feature type="transmembrane region" description="Helical" evidence="1">
    <location>
        <begin position="102"/>
        <end position="119"/>
    </location>
</feature>
<sequence length="397" mass="45984">MSSALRLLNTFLFTVVFGLGYSVLLSRILGVEQRGVFYSYQLIALFLITLVVLPLGQSYFESCYKKNDKQIIDLSFFTLFFFSFLVLVFPLCFYVVSNGLSIFHALILVFFQGLALYFLEFFKFSLDKNSYLRFISLQTFFPFLLVSVGFVIGFDSTFEYLFLYVVSFLLLLCFLIIALLKKYSFTFSIFTSIKFFDVSRFFSLFIYRSLGAGVTYIDKFFLTYFLDTRALGLIAVCVSLESVSSKFFQIFANVKANDISNKSKINFSSFNVFCALSGIVGIGLTFLFGRFFIDLFFGSDFSDANSYFLIILTISVVNGTSWVFSQRWIQDPEMIRYVYMRQVIGIFIFLVLFSSFYRLKVNEFDFLILYSALVSSLVRFLFTVFINKKVYTRCLNV</sequence>
<feature type="transmembrane region" description="Helical" evidence="1">
    <location>
        <begin position="160"/>
        <end position="180"/>
    </location>
</feature>
<name>A0AAW7XJP1_9GAMM</name>
<evidence type="ECO:0000313" key="3">
    <source>
        <dbReference type="Proteomes" id="UP001169862"/>
    </source>
</evidence>
<feature type="transmembrane region" description="Helical" evidence="1">
    <location>
        <begin position="368"/>
        <end position="386"/>
    </location>
</feature>
<evidence type="ECO:0008006" key="4">
    <source>
        <dbReference type="Google" id="ProtNLM"/>
    </source>
</evidence>
<feature type="transmembrane region" description="Helical" evidence="1">
    <location>
        <begin position="305"/>
        <end position="325"/>
    </location>
</feature>
<feature type="transmembrane region" description="Helical" evidence="1">
    <location>
        <begin position="76"/>
        <end position="96"/>
    </location>
</feature>
<evidence type="ECO:0000256" key="1">
    <source>
        <dbReference type="SAM" id="Phobius"/>
    </source>
</evidence>
<dbReference type="EMBL" id="JAUOPG010000008">
    <property type="protein sequence ID" value="MDO6454345.1"/>
    <property type="molecule type" value="Genomic_DNA"/>
</dbReference>
<keyword evidence="1" id="KW-0472">Membrane</keyword>
<feature type="transmembrane region" description="Helical" evidence="1">
    <location>
        <begin position="131"/>
        <end position="154"/>
    </location>
</feature>
<gene>
    <name evidence="2" type="ORF">Q4490_12295</name>
</gene>
<feature type="transmembrane region" description="Helical" evidence="1">
    <location>
        <begin position="201"/>
        <end position="217"/>
    </location>
</feature>
<protein>
    <recommendedName>
        <fullName evidence="4">Polysaccharide biosynthesis protein</fullName>
    </recommendedName>
</protein>
<dbReference type="Proteomes" id="UP001169862">
    <property type="component" value="Unassembled WGS sequence"/>
</dbReference>
<feature type="transmembrane region" description="Helical" evidence="1">
    <location>
        <begin position="35"/>
        <end position="55"/>
    </location>
</feature>
<proteinExistence type="predicted"/>
<accession>A0AAW7XJP1</accession>
<reference evidence="2" key="1">
    <citation type="submission" date="2023-07" db="EMBL/GenBank/DDBJ databases">
        <title>Genome content predicts the carbon catabolic preferences of heterotrophic bacteria.</title>
        <authorList>
            <person name="Gralka M."/>
        </authorList>
    </citation>
    <scope>NUCLEOTIDE SEQUENCE</scope>
    <source>
        <strain evidence="2">I2M16</strain>
    </source>
</reference>
<feature type="transmembrane region" description="Helical" evidence="1">
    <location>
        <begin position="269"/>
        <end position="293"/>
    </location>
</feature>
<feature type="transmembrane region" description="Helical" evidence="1">
    <location>
        <begin position="337"/>
        <end position="356"/>
    </location>
</feature>
<comment type="caution">
    <text evidence="2">The sequence shown here is derived from an EMBL/GenBank/DDBJ whole genome shotgun (WGS) entry which is preliminary data.</text>
</comment>
<dbReference type="AlphaFoldDB" id="A0AAW7XJP1"/>
<feature type="transmembrane region" description="Helical" evidence="1">
    <location>
        <begin position="7"/>
        <end position="29"/>
    </location>
</feature>
<keyword evidence="1" id="KW-1133">Transmembrane helix</keyword>
<evidence type="ECO:0000313" key="2">
    <source>
        <dbReference type="EMBL" id="MDO6454345.1"/>
    </source>
</evidence>
<dbReference type="RefSeq" id="WP_303550947.1">
    <property type="nucleotide sequence ID" value="NZ_JAUOPG010000008.1"/>
</dbReference>
<keyword evidence="1" id="KW-0812">Transmembrane</keyword>
<organism evidence="2 3">
    <name type="scientific">Neptunomonas phycophila</name>
    <dbReference type="NCBI Taxonomy" id="1572645"/>
    <lineage>
        <taxon>Bacteria</taxon>
        <taxon>Pseudomonadati</taxon>
        <taxon>Pseudomonadota</taxon>
        <taxon>Gammaproteobacteria</taxon>
        <taxon>Oceanospirillales</taxon>
        <taxon>Oceanospirillaceae</taxon>
        <taxon>Neptunomonas</taxon>
    </lineage>
</organism>